<dbReference type="SUPFAM" id="SSF52540">
    <property type="entry name" value="P-loop containing nucleoside triphosphate hydrolases"/>
    <property type="match status" value="1"/>
</dbReference>
<proteinExistence type="inferred from homology"/>
<dbReference type="KEGG" id="apal:BN85404810"/>
<dbReference type="PANTHER" id="PTHR10695:SF46">
    <property type="entry name" value="BIFUNCTIONAL COENZYME A SYNTHASE-RELATED"/>
    <property type="match status" value="1"/>
</dbReference>
<gene>
    <name evidence="3" type="primary">coaE</name>
    <name evidence="5" type="ORF">BN85404810</name>
</gene>
<keyword evidence="3 5" id="KW-0418">Kinase</keyword>
<evidence type="ECO:0000313" key="6">
    <source>
        <dbReference type="Proteomes" id="UP000032740"/>
    </source>
</evidence>
<keyword evidence="2 3" id="KW-0067">ATP-binding</keyword>
<evidence type="ECO:0000313" key="5">
    <source>
        <dbReference type="EMBL" id="CCV64058.1"/>
    </source>
</evidence>
<dbReference type="GO" id="GO:0015937">
    <property type="term" value="P:coenzyme A biosynthetic process"/>
    <property type="evidence" value="ECO:0007669"/>
    <property type="project" value="UniProtKB-UniRule"/>
</dbReference>
<comment type="function">
    <text evidence="3">Catalyzes the phosphorylation of the 3'-hydroxyl group of dephosphocoenzyme A to form coenzyme A.</text>
</comment>
<evidence type="ECO:0000256" key="1">
    <source>
        <dbReference type="ARBA" id="ARBA00022741"/>
    </source>
</evidence>
<dbReference type="CDD" id="cd02022">
    <property type="entry name" value="DPCK"/>
    <property type="match status" value="1"/>
</dbReference>
<keyword evidence="6" id="KW-1185">Reference proteome</keyword>
<dbReference type="GO" id="GO:0005524">
    <property type="term" value="F:ATP binding"/>
    <property type="evidence" value="ECO:0007669"/>
    <property type="project" value="UniProtKB-UniRule"/>
</dbReference>
<comment type="similarity">
    <text evidence="3">Belongs to the CoaE family.</text>
</comment>
<dbReference type="AlphaFoldDB" id="U4KKG4"/>
<evidence type="ECO:0000256" key="4">
    <source>
        <dbReference type="NCBIfam" id="TIGR00152"/>
    </source>
</evidence>
<dbReference type="GO" id="GO:0004140">
    <property type="term" value="F:dephospho-CoA kinase activity"/>
    <property type="evidence" value="ECO:0007669"/>
    <property type="project" value="UniProtKB-UniRule"/>
</dbReference>
<organism evidence="5 6">
    <name type="scientific">Alteracholeplasma palmae (strain ATCC 49389 / J233)</name>
    <name type="common">Acholeplasma palmae</name>
    <dbReference type="NCBI Taxonomy" id="1318466"/>
    <lineage>
        <taxon>Bacteria</taxon>
        <taxon>Bacillati</taxon>
        <taxon>Mycoplasmatota</taxon>
        <taxon>Mollicutes</taxon>
        <taxon>Acholeplasmatales</taxon>
        <taxon>Acholeplasmataceae</taxon>
        <taxon>Acholeplasma</taxon>
    </lineage>
</organism>
<dbReference type="HAMAP" id="MF_00376">
    <property type="entry name" value="Dephospho_CoA_kinase"/>
    <property type="match status" value="1"/>
</dbReference>
<keyword evidence="3" id="KW-0963">Cytoplasm</keyword>
<keyword evidence="1 3" id="KW-0547">Nucleotide-binding</keyword>
<protein>
    <recommendedName>
        <fullName evidence="3 4">Dephospho-CoA kinase</fullName>
        <ecNumber evidence="3 4">2.7.1.24</ecNumber>
    </recommendedName>
    <alternativeName>
        <fullName evidence="3">Dephosphocoenzyme A kinase</fullName>
    </alternativeName>
</protein>
<dbReference type="InterPro" id="IPR001977">
    <property type="entry name" value="Depp_CoAkinase"/>
</dbReference>
<keyword evidence="3" id="KW-0173">Coenzyme A biosynthesis</keyword>
<dbReference type="NCBIfam" id="TIGR00152">
    <property type="entry name" value="dephospho-CoA kinase"/>
    <property type="match status" value="1"/>
</dbReference>
<evidence type="ECO:0000256" key="3">
    <source>
        <dbReference type="HAMAP-Rule" id="MF_00376"/>
    </source>
</evidence>
<feature type="binding site" evidence="3">
    <location>
        <begin position="19"/>
        <end position="24"/>
    </location>
    <ligand>
        <name>ATP</name>
        <dbReference type="ChEBI" id="CHEBI:30616"/>
    </ligand>
</feature>
<dbReference type="RefSeq" id="WP_026657244.1">
    <property type="nucleotide sequence ID" value="NC_022538.1"/>
</dbReference>
<comment type="pathway">
    <text evidence="3">Cofactor biosynthesis; coenzyme A biosynthesis; CoA from (R)-pantothenate: step 5/5.</text>
</comment>
<dbReference type="EC" id="2.7.1.24" evidence="3 4"/>
<dbReference type="STRING" id="1318466.BN85404810"/>
<dbReference type="Pfam" id="PF01121">
    <property type="entry name" value="CoaE"/>
    <property type="match status" value="1"/>
</dbReference>
<dbReference type="InterPro" id="IPR027417">
    <property type="entry name" value="P-loop_NTPase"/>
</dbReference>
<sequence>MSAQPVKKNKLIGLTGGIATGKTTVSNYLENKGYYVIDSDKIVNELMNTDEILNEMKKFHVVENNTINRKALADIIFTDSKKREKINQIIHPKVFNEIEKRITAYQDLKPIFIDMPLLIETGYYKKVDAILLVYTTKNIQIERLMKRNNLNQKEAEIRLSAQMLIDEKRSYATHIIDNSGTIFELNEQIDDYLKKV</sequence>
<dbReference type="HOGENOM" id="CLU_057180_0_0_14"/>
<reference evidence="5 6" key="1">
    <citation type="journal article" date="2013" name="J. Mol. Microbiol. Biotechnol.">
        <title>Analysis of the Complete Genomes of Acholeplasma brassicae , A. palmae and A. laidlawii and Their Comparison to the Obligate Parasites from ' Candidatus Phytoplasma'.</title>
        <authorList>
            <person name="Kube M."/>
            <person name="Siewert C."/>
            <person name="Migdoll A.M."/>
            <person name="Duduk B."/>
            <person name="Holz S."/>
            <person name="Rabus R."/>
            <person name="Seemuller E."/>
            <person name="Mitrovic J."/>
            <person name="Muller I."/>
            <person name="Buttner C."/>
            <person name="Reinhardt R."/>
        </authorList>
    </citation>
    <scope>NUCLEOTIDE SEQUENCE [LARGE SCALE GENOMIC DNA]</scope>
    <source>
        <strain evidence="5 6">J233</strain>
    </source>
</reference>
<keyword evidence="3" id="KW-0808">Transferase</keyword>
<dbReference type="PANTHER" id="PTHR10695">
    <property type="entry name" value="DEPHOSPHO-COA KINASE-RELATED"/>
    <property type="match status" value="1"/>
</dbReference>
<dbReference type="Gene3D" id="3.40.50.300">
    <property type="entry name" value="P-loop containing nucleotide triphosphate hydrolases"/>
    <property type="match status" value="1"/>
</dbReference>
<dbReference type="UniPathway" id="UPA00241">
    <property type="reaction ID" value="UER00356"/>
</dbReference>
<comment type="subcellular location">
    <subcellularLocation>
        <location evidence="3">Cytoplasm</location>
    </subcellularLocation>
</comment>
<dbReference type="EMBL" id="FO681347">
    <property type="protein sequence ID" value="CCV64058.1"/>
    <property type="molecule type" value="Genomic_DNA"/>
</dbReference>
<dbReference type="PROSITE" id="PS51219">
    <property type="entry name" value="DPCK"/>
    <property type="match status" value="1"/>
</dbReference>
<evidence type="ECO:0000256" key="2">
    <source>
        <dbReference type="ARBA" id="ARBA00022840"/>
    </source>
</evidence>
<comment type="catalytic activity">
    <reaction evidence="3">
        <text>3'-dephospho-CoA + ATP = ADP + CoA + H(+)</text>
        <dbReference type="Rhea" id="RHEA:18245"/>
        <dbReference type="ChEBI" id="CHEBI:15378"/>
        <dbReference type="ChEBI" id="CHEBI:30616"/>
        <dbReference type="ChEBI" id="CHEBI:57287"/>
        <dbReference type="ChEBI" id="CHEBI:57328"/>
        <dbReference type="ChEBI" id="CHEBI:456216"/>
        <dbReference type="EC" id="2.7.1.24"/>
    </reaction>
</comment>
<dbReference type="OrthoDB" id="9812943at2"/>
<dbReference type="Proteomes" id="UP000032740">
    <property type="component" value="Chromosome"/>
</dbReference>
<accession>U4KKG4</accession>
<name>U4KKG4_ALTPJ</name>
<dbReference type="GO" id="GO:0005737">
    <property type="term" value="C:cytoplasm"/>
    <property type="evidence" value="ECO:0007669"/>
    <property type="project" value="UniProtKB-SubCell"/>
</dbReference>